<proteinExistence type="predicted"/>
<reference evidence="1 2" key="1">
    <citation type="journal article" date="2023" name="Int. J. Syst. Evol. Microbiol.">
        <title>Methylocystis iwaonis sp. nov., a type II methane-oxidizing bacterium from surface soil of a rice paddy field in Japan, and emended description of the genus Methylocystis (ex Whittenbury et al. 1970) Bowman et al. 1993.</title>
        <authorList>
            <person name="Kaise H."/>
            <person name="Sawadogo J.B."/>
            <person name="Alam M.S."/>
            <person name="Ueno C."/>
            <person name="Dianou D."/>
            <person name="Shinjo R."/>
            <person name="Asakawa S."/>
        </authorList>
    </citation>
    <scope>NUCLEOTIDE SEQUENCE [LARGE SCALE GENOMIC DNA]</scope>
    <source>
        <strain evidence="1 2">SS37A-Re</strain>
    </source>
</reference>
<sequence length="135" mass="14361">MLGVGLVLLYFALALLAAAIILQSDRYMVRRSIAIDAGTHKLFNLVSDPARWSALGAAAVIESRPDALVVLQLDLGRTESVATVGLHPEGGQTFVDCMIAGRNSYTDKVRNLLASREKTLGPKIEQALAELAASA</sequence>
<keyword evidence="2" id="KW-1185">Reference proteome</keyword>
<dbReference type="SUPFAM" id="SSF55961">
    <property type="entry name" value="Bet v1-like"/>
    <property type="match status" value="1"/>
</dbReference>
<dbReference type="EMBL" id="AP027142">
    <property type="protein sequence ID" value="BDV35706.1"/>
    <property type="molecule type" value="Genomic_DNA"/>
</dbReference>
<dbReference type="Proteomes" id="UP001317629">
    <property type="component" value="Chromosome"/>
</dbReference>
<protein>
    <submittedName>
        <fullName evidence="1">Uncharacterized protein</fullName>
    </submittedName>
</protein>
<evidence type="ECO:0000313" key="1">
    <source>
        <dbReference type="EMBL" id="BDV35706.1"/>
    </source>
</evidence>
<gene>
    <name evidence="1" type="ORF">SS37A_32350</name>
</gene>
<organism evidence="1 2">
    <name type="scientific">Methylocystis iwaonis</name>
    <dbReference type="NCBI Taxonomy" id="2885079"/>
    <lineage>
        <taxon>Bacteria</taxon>
        <taxon>Pseudomonadati</taxon>
        <taxon>Pseudomonadota</taxon>
        <taxon>Alphaproteobacteria</taxon>
        <taxon>Hyphomicrobiales</taxon>
        <taxon>Methylocystaceae</taxon>
        <taxon>Methylocystis</taxon>
    </lineage>
</organism>
<evidence type="ECO:0000313" key="2">
    <source>
        <dbReference type="Proteomes" id="UP001317629"/>
    </source>
</evidence>
<dbReference type="RefSeq" id="WP_281929204.1">
    <property type="nucleotide sequence ID" value="NZ_AP027142.1"/>
</dbReference>
<name>A0ABM8ECK0_9HYPH</name>
<accession>A0ABM8ECK0</accession>